<protein>
    <submittedName>
        <fullName evidence="3">Uncharacterized protein</fullName>
    </submittedName>
</protein>
<accession>A0A1B7SDS0</accession>
<dbReference type="RefSeq" id="XP_018209559.1">
    <property type="nucleotide sequence ID" value="XM_018357775.1"/>
</dbReference>
<dbReference type="AlphaFoldDB" id="A0A1B7SDS0"/>
<evidence type="ECO:0000313" key="4">
    <source>
        <dbReference type="Proteomes" id="UP000788993"/>
    </source>
</evidence>
<evidence type="ECO:0000256" key="2">
    <source>
        <dbReference type="ARBA" id="ARBA00023235"/>
    </source>
</evidence>
<dbReference type="GO" id="GO:0005975">
    <property type="term" value="P:carbohydrate metabolic process"/>
    <property type="evidence" value="ECO:0007669"/>
    <property type="project" value="InterPro"/>
</dbReference>
<comment type="caution">
    <text evidence="3">The sequence shown here is derived from an EMBL/GenBank/DDBJ whole genome shotgun (WGS) entry which is preliminary data.</text>
</comment>
<dbReference type="SUPFAM" id="SSF89623">
    <property type="entry name" value="Ribose/Galactose isomerase RpiB/AlsB"/>
    <property type="match status" value="1"/>
</dbReference>
<dbReference type="PIRSF" id="PIRSF005384">
    <property type="entry name" value="RpiB_LacA_B"/>
    <property type="match status" value="1"/>
</dbReference>
<organism evidence="3 4">
    <name type="scientific">Ogataea polymorpha</name>
    <dbReference type="NCBI Taxonomy" id="460523"/>
    <lineage>
        <taxon>Eukaryota</taxon>
        <taxon>Fungi</taxon>
        <taxon>Dikarya</taxon>
        <taxon>Ascomycota</taxon>
        <taxon>Saccharomycotina</taxon>
        <taxon>Pichiomycetes</taxon>
        <taxon>Pichiales</taxon>
        <taxon>Pichiaceae</taxon>
        <taxon>Ogataea</taxon>
    </lineage>
</organism>
<dbReference type="Proteomes" id="UP000788993">
    <property type="component" value="Unassembled WGS sequence"/>
</dbReference>
<dbReference type="OrthoDB" id="2106730at2759"/>
<keyword evidence="4" id="KW-1185">Reference proteome</keyword>
<evidence type="ECO:0000313" key="3">
    <source>
        <dbReference type="EMBL" id="KAH3667717.1"/>
    </source>
</evidence>
<dbReference type="PANTHER" id="PTHR43732:SF1">
    <property type="entry name" value="RIBOSE 5-PHOSPHATE ISOMERASE"/>
    <property type="match status" value="1"/>
</dbReference>
<dbReference type="NCBIfam" id="TIGR00689">
    <property type="entry name" value="rpiB_lacA_lacB"/>
    <property type="match status" value="1"/>
</dbReference>
<reference evidence="3" key="2">
    <citation type="submission" date="2021-01" db="EMBL/GenBank/DDBJ databases">
        <authorList>
            <person name="Schikora-Tamarit M.A."/>
        </authorList>
    </citation>
    <scope>NUCLEOTIDE SEQUENCE</scope>
    <source>
        <strain evidence="3">NCAIM Y.01608</strain>
    </source>
</reference>
<reference evidence="3" key="1">
    <citation type="journal article" date="2021" name="Open Biol.">
        <title>Shared evolutionary footprints suggest mitochondrial oxidative damage underlies multiple complex I losses in fungi.</title>
        <authorList>
            <person name="Schikora-Tamarit M.A."/>
            <person name="Marcet-Houben M."/>
            <person name="Nosek J."/>
            <person name="Gabaldon T."/>
        </authorList>
    </citation>
    <scope>NUCLEOTIDE SEQUENCE</scope>
    <source>
        <strain evidence="3">NCAIM Y.01608</strain>
    </source>
</reference>
<sequence>MTNKKFRVIVGSDTAGYEYKEAIKKDLENNPLIESVTDVGVFGTDKEVAYPLVAIECAERIARGEADRGVLICGTGLGVALSANKVAGIRAVTAHDSFSVERSILSNNCQILCMGQRVIGLQLARRLAKEWFTYTFDETSASAQKVATLLEYEQKHLNKPISDQI</sequence>
<dbReference type="Gene3D" id="3.40.1400.10">
    <property type="entry name" value="Sugar-phosphate isomerase, RpiB/LacA/LacB"/>
    <property type="match status" value="1"/>
</dbReference>
<evidence type="ECO:0000256" key="1">
    <source>
        <dbReference type="ARBA" id="ARBA00008754"/>
    </source>
</evidence>
<dbReference type="Pfam" id="PF02502">
    <property type="entry name" value="LacAB_rpiB"/>
    <property type="match status" value="1"/>
</dbReference>
<comment type="similarity">
    <text evidence="1">Belongs to the LacAB/RpiB family.</text>
</comment>
<dbReference type="EMBL" id="JAEUBD010001062">
    <property type="protein sequence ID" value="KAH3667717.1"/>
    <property type="molecule type" value="Genomic_DNA"/>
</dbReference>
<dbReference type="InterPro" id="IPR036569">
    <property type="entry name" value="RpiB_LacA_LacB_sf"/>
</dbReference>
<dbReference type="InterPro" id="IPR051812">
    <property type="entry name" value="SPI_LacAB/RpiB"/>
</dbReference>
<name>A0A1B7SDS0_9ASCO</name>
<dbReference type="InterPro" id="IPR011860">
    <property type="entry name" value="Rib-5-P_Isoase_Actino"/>
</dbReference>
<dbReference type="NCBIfam" id="NF004051">
    <property type="entry name" value="PRK05571.1"/>
    <property type="match status" value="1"/>
</dbReference>
<dbReference type="PANTHER" id="PTHR43732">
    <property type="entry name" value="RIBOSE 5-PHOSPHATE ISOMERASE-RELATED"/>
    <property type="match status" value="1"/>
</dbReference>
<gene>
    <name evidence="3" type="ORF">OGATHE_003240</name>
</gene>
<proteinExistence type="inferred from homology"/>
<dbReference type="GO" id="GO:0016853">
    <property type="term" value="F:isomerase activity"/>
    <property type="evidence" value="ECO:0007669"/>
    <property type="project" value="UniProtKB-KW"/>
</dbReference>
<keyword evidence="2" id="KW-0413">Isomerase</keyword>
<dbReference type="InterPro" id="IPR003500">
    <property type="entry name" value="RpiB_LacA_LacB"/>
</dbReference>
<dbReference type="FunFam" id="3.40.1400.10:FF:000004">
    <property type="entry name" value="Ribose 5-phosphate isomerase"/>
    <property type="match status" value="1"/>
</dbReference>
<dbReference type="NCBIfam" id="TIGR02133">
    <property type="entry name" value="RPI_actino"/>
    <property type="match status" value="1"/>
</dbReference>